<dbReference type="EMBL" id="GBEZ01019901">
    <property type="protein sequence ID" value="JAC66715.1"/>
    <property type="molecule type" value="Transcribed_RNA"/>
</dbReference>
<comment type="subcellular location">
    <subcellularLocation>
        <location evidence="1">Membrane</location>
        <topology evidence="1">Multi-pass membrane protein</topology>
    </subcellularLocation>
</comment>
<evidence type="ECO:0000256" key="2">
    <source>
        <dbReference type="ARBA" id="ARBA00022448"/>
    </source>
</evidence>
<feature type="region of interest" description="Disordered" evidence="8">
    <location>
        <begin position="1"/>
        <end position="31"/>
    </location>
</feature>
<dbReference type="InterPro" id="IPR018108">
    <property type="entry name" value="MCP_transmembrane"/>
</dbReference>
<keyword evidence="3 6" id="KW-0812">Transmembrane</keyword>
<dbReference type="AlphaFoldDB" id="A0A061R7S7"/>
<evidence type="ECO:0000256" key="6">
    <source>
        <dbReference type="PROSITE-ProRule" id="PRU00282"/>
    </source>
</evidence>
<evidence type="ECO:0000256" key="4">
    <source>
        <dbReference type="ARBA" id="ARBA00022737"/>
    </source>
</evidence>
<keyword evidence="4" id="KW-0677">Repeat</keyword>
<dbReference type="Pfam" id="PF00153">
    <property type="entry name" value="Mito_carr"/>
    <property type="match status" value="3"/>
</dbReference>
<evidence type="ECO:0000313" key="9">
    <source>
        <dbReference type="EMBL" id="JAC66715.1"/>
    </source>
</evidence>
<reference evidence="9" key="1">
    <citation type="submission" date="2014-05" db="EMBL/GenBank/DDBJ databases">
        <title>The transcriptome of the halophilic microalga Tetraselmis sp. GSL018 isolated from the Great Salt Lake, Utah.</title>
        <authorList>
            <person name="Jinkerson R.E."/>
            <person name="D'Adamo S."/>
            <person name="Posewitz M.C."/>
        </authorList>
    </citation>
    <scope>NUCLEOTIDE SEQUENCE</scope>
    <source>
        <strain evidence="9">GSL018</strain>
    </source>
</reference>
<dbReference type="GO" id="GO:0016020">
    <property type="term" value="C:membrane"/>
    <property type="evidence" value="ECO:0007669"/>
    <property type="project" value="UniProtKB-SubCell"/>
</dbReference>
<keyword evidence="5 6" id="KW-0472">Membrane</keyword>
<feature type="compositionally biased region" description="Basic and acidic residues" evidence="8">
    <location>
        <begin position="1"/>
        <end position="10"/>
    </location>
</feature>
<organism evidence="9">
    <name type="scientific">Tetraselmis sp. GSL018</name>
    <dbReference type="NCBI Taxonomy" id="582737"/>
    <lineage>
        <taxon>Eukaryota</taxon>
        <taxon>Viridiplantae</taxon>
        <taxon>Chlorophyta</taxon>
        <taxon>core chlorophytes</taxon>
        <taxon>Chlorodendrophyceae</taxon>
        <taxon>Chlorodendrales</taxon>
        <taxon>Chlorodendraceae</taxon>
        <taxon>Tetraselmis</taxon>
    </lineage>
</organism>
<evidence type="ECO:0000256" key="8">
    <source>
        <dbReference type="SAM" id="MobiDB-lite"/>
    </source>
</evidence>
<accession>A0A061R7S7</accession>
<evidence type="ECO:0000256" key="7">
    <source>
        <dbReference type="RuleBase" id="RU000488"/>
    </source>
</evidence>
<dbReference type="PROSITE" id="PS50920">
    <property type="entry name" value="SOLCAR"/>
    <property type="match status" value="3"/>
</dbReference>
<evidence type="ECO:0000256" key="1">
    <source>
        <dbReference type="ARBA" id="ARBA00004141"/>
    </source>
</evidence>
<keyword evidence="2 7" id="KW-0813">Transport</keyword>
<dbReference type="SUPFAM" id="SSF103506">
    <property type="entry name" value="Mitochondrial carrier"/>
    <property type="match status" value="1"/>
</dbReference>
<proteinExistence type="inferred from homology"/>
<evidence type="ECO:0000256" key="5">
    <source>
        <dbReference type="ARBA" id="ARBA00023136"/>
    </source>
</evidence>
<dbReference type="PANTHER" id="PTHR24089">
    <property type="entry name" value="SOLUTE CARRIER FAMILY 25"/>
    <property type="match status" value="1"/>
</dbReference>
<comment type="similarity">
    <text evidence="7">Belongs to the mitochondrial carrier (TC 2.A.29) family.</text>
</comment>
<feature type="repeat" description="Solcar" evidence="6">
    <location>
        <begin position="152"/>
        <end position="237"/>
    </location>
</feature>
<sequence>MSFAEERLEGRVSSQDSASLPAASGAGLDSASTSSKISHVELRKEVDQFQTVKVLLAGGVSGAVSKTVTAPLARMTILYQIGAMRQAYGPSGLAAAVGHVVRREGVLGLWRGNGVTMIHRLPYTASSFFVYEQANQTLAHALPNSVGGTSAQDSFRRLIAGGFAGSVGCAVAYPLDLVRTRLAAQTTGRRHGILETMAGIVQHDGLLGLYRGLGPTLLQAGPNLAINYSVYESLRSRWLASSPGEKVPPVSVTLVCGSLAGIASSTITFPLDVIRRRMQMQGVATGVPWQYTGVSNAVADIARKEGFRGLYSGLLPEYIKVAPGVAITYCTYEVMKSVLLGKDFNSRR</sequence>
<feature type="compositionally biased region" description="Low complexity" evidence="8">
    <location>
        <begin position="16"/>
        <end position="31"/>
    </location>
</feature>
<gene>
    <name evidence="9" type="ORF">TSPGSL018_12959</name>
</gene>
<dbReference type="InterPro" id="IPR023395">
    <property type="entry name" value="MCP_dom_sf"/>
</dbReference>
<dbReference type="InterPro" id="IPR002067">
    <property type="entry name" value="MCP"/>
</dbReference>
<name>A0A061R7S7_9CHLO</name>
<dbReference type="Gene3D" id="1.50.40.10">
    <property type="entry name" value="Mitochondrial carrier domain"/>
    <property type="match status" value="1"/>
</dbReference>
<feature type="repeat" description="Solcar" evidence="6">
    <location>
        <begin position="248"/>
        <end position="338"/>
    </location>
</feature>
<feature type="repeat" description="Solcar" evidence="6">
    <location>
        <begin position="49"/>
        <end position="137"/>
    </location>
</feature>
<protein>
    <submittedName>
        <fullName evidence="9">Mitochondrial substrate carrier family protein b-like</fullName>
    </submittedName>
</protein>
<evidence type="ECO:0000256" key="3">
    <source>
        <dbReference type="ARBA" id="ARBA00022692"/>
    </source>
</evidence>
<dbReference type="GO" id="GO:0055085">
    <property type="term" value="P:transmembrane transport"/>
    <property type="evidence" value="ECO:0007669"/>
    <property type="project" value="InterPro"/>
</dbReference>
<dbReference type="PRINTS" id="PR00926">
    <property type="entry name" value="MITOCARRIER"/>
</dbReference>